<evidence type="ECO:0000313" key="2">
    <source>
        <dbReference type="Proteomes" id="UP000789860"/>
    </source>
</evidence>
<feature type="non-terminal residue" evidence="1">
    <location>
        <position position="84"/>
    </location>
</feature>
<keyword evidence="2" id="KW-1185">Reference proteome</keyword>
<evidence type="ECO:0000313" key="1">
    <source>
        <dbReference type="EMBL" id="CAG8724599.1"/>
    </source>
</evidence>
<protein>
    <submittedName>
        <fullName evidence="1">4352_t:CDS:1</fullName>
    </submittedName>
</protein>
<proteinExistence type="predicted"/>
<comment type="caution">
    <text evidence="1">The sequence shown here is derived from an EMBL/GenBank/DDBJ whole genome shotgun (WGS) entry which is preliminary data.</text>
</comment>
<gene>
    <name evidence="1" type="ORF">SCALOS_LOCUS11371</name>
</gene>
<organism evidence="1 2">
    <name type="scientific">Scutellospora calospora</name>
    <dbReference type="NCBI Taxonomy" id="85575"/>
    <lineage>
        <taxon>Eukaryota</taxon>
        <taxon>Fungi</taxon>
        <taxon>Fungi incertae sedis</taxon>
        <taxon>Mucoromycota</taxon>
        <taxon>Glomeromycotina</taxon>
        <taxon>Glomeromycetes</taxon>
        <taxon>Diversisporales</taxon>
        <taxon>Gigasporaceae</taxon>
        <taxon>Scutellospora</taxon>
    </lineage>
</organism>
<feature type="non-terminal residue" evidence="1">
    <location>
        <position position="1"/>
    </location>
</feature>
<dbReference type="EMBL" id="CAJVPM010049230">
    <property type="protein sequence ID" value="CAG8724599.1"/>
    <property type="molecule type" value="Genomic_DNA"/>
</dbReference>
<sequence>VKVLINNSAFQEGLLDALRQYNTEQYVTVTLPEQETQIILSNYGKLENDRFFDPKSQQSFKVDPMDQTVTEVEPHTSDETTEPL</sequence>
<reference evidence="1" key="1">
    <citation type="submission" date="2021-06" db="EMBL/GenBank/DDBJ databases">
        <authorList>
            <person name="Kallberg Y."/>
            <person name="Tangrot J."/>
            <person name="Rosling A."/>
        </authorList>
    </citation>
    <scope>NUCLEOTIDE SEQUENCE</scope>
    <source>
        <strain evidence="1">AU212A</strain>
    </source>
</reference>
<dbReference type="Proteomes" id="UP000789860">
    <property type="component" value="Unassembled WGS sequence"/>
</dbReference>
<accession>A0ACA9Q123</accession>
<name>A0ACA9Q123_9GLOM</name>